<gene>
    <name evidence="5" type="ORF">SAMN02745117_01238</name>
</gene>
<feature type="domain" description="CRISPR-associated protein Cmr2 N-terminal" evidence="3">
    <location>
        <begin position="244"/>
        <end position="369"/>
    </location>
</feature>
<dbReference type="NCBIfam" id="TIGR02577">
    <property type="entry name" value="cas_TM1794_Cmr2"/>
    <property type="match status" value="1"/>
</dbReference>
<dbReference type="Pfam" id="PF12469">
    <property type="entry name" value="Cmr2_N"/>
    <property type="match status" value="1"/>
</dbReference>
<protein>
    <submittedName>
        <fullName evidence="5">CRISPR-associated protein, Cmr2 family</fullName>
    </submittedName>
</protein>
<keyword evidence="6" id="KW-1185">Reference proteome</keyword>
<dbReference type="EMBL" id="FQUZ01000011">
    <property type="protein sequence ID" value="SHF03723.1"/>
    <property type="molecule type" value="Genomic_DNA"/>
</dbReference>
<evidence type="ECO:0000259" key="3">
    <source>
        <dbReference type="Pfam" id="PF12469"/>
    </source>
</evidence>
<evidence type="ECO:0000256" key="2">
    <source>
        <dbReference type="ARBA" id="ARBA00023118"/>
    </source>
</evidence>
<dbReference type="InterPro" id="IPR038242">
    <property type="entry name" value="Cmr2_N"/>
</dbReference>
<dbReference type="InterPro" id="IPR024615">
    <property type="entry name" value="CRISPR-assoc_Cmr2_N"/>
</dbReference>
<dbReference type="InterPro" id="IPR054767">
    <property type="entry name" value="Cas10-Cmr2_palm2"/>
</dbReference>
<proteinExistence type="predicted"/>
<dbReference type="RefSeq" id="WP_073355827.1">
    <property type="nucleotide sequence ID" value="NZ_FQUZ01000011.1"/>
</dbReference>
<dbReference type="AlphaFoldDB" id="A0A1M4YDQ0"/>
<evidence type="ECO:0000259" key="4">
    <source>
        <dbReference type="Pfam" id="PF22335"/>
    </source>
</evidence>
<dbReference type="Proteomes" id="UP000184327">
    <property type="component" value="Unassembled WGS sequence"/>
</dbReference>
<keyword evidence="1" id="KW-0547">Nucleotide-binding</keyword>
<accession>A0A1M4YDQ0</accession>
<keyword evidence="2" id="KW-0051">Antiviral defense</keyword>
<dbReference type="STRING" id="1122156.SAMN02745117_01238"/>
<dbReference type="Gene3D" id="3.30.70.270">
    <property type="match status" value="1"/>
</dbReference>
<dbReference type="OrthoDB" id="9758700at2"/>
<sequence>MQDKDTLWQTKLAARLHDPAEKALVLLRDPAGHENGTSRALARLLGFHDIGTDAIDTDNDEALARTVFKKGIPASMYRNVQCADWWAAAADRPQWPMQEITVTTKKGKEKTFSVASWAQVRWTNRPVLVHPLTGEQHDLGKKGGLSETDFEDIKERSFNHHADLLLALQRQNPDQELDWHKALLTLWRFAPELGETNDNGKLGELWKLLPADTRIPDHSIWDHLDLTSAFAGAFAADPQGDAALLSLSIGPVQPFIAAARKMEDLWAGSHLLARLSWEAMRVVCEKLGPDAILFPRLRGVPQVDLWLRDECKLPSDLFTGCDWNRGSTDSNPLFAAALPNRFVAVVPASQARELALAVERTVRDWLQGIGKTVVQELLQAAGLATDAEQTPVPYAQMREQLQGFPEVHWAAVPFSLIHARNAAKQTDLDVTELSDAMRPFFGAGEGKPCGFLATPAWQLLQKELRLGNTTFFAPNPGVLYPAVHDLAERALAAAKTLRPFQQSKQTGWRCSLSGETEWLTTDREQLEQPAGQRKDTLWTSIAARKPAWAKKGEHLGALPAVKRLWPTLFAREAGKALRKKTENVDRFIVSTHTMALAHQLDQWLEHGGLCTPELSKLQEHYRKELDAVALPRRLMLRHQSVNANALKDAAQLPALLDLADGENISESEASFIRRAVCQTLASVRENQGDDRLETYYSLLLMDGDRMGAWLAGEASEGRDYAISYRNSFHPQVQKGFDEHAAKHANIRQYGQQKRALSPNRHLAISGALNDFSLTVVRHVVENEHLGRLIYAGGDDVFAMLPVVDLLPAMQRLRQAYSGHDPEHEGGRDPRGLTLQGGFAILKGRLMRMMGTTATASCGAVIAHHQAPLSAVRRELAAAEQRAKNEGGRDAFSITIVKRSGGALRLTAKWGEPVKLLQDLRDFLAAEGVSRRAAYHTLQWLNDRELPAPKGDAAMLQSLLAYQLNRQANSHASAQATPLAQRLTTLTLQQPENKRIDWLRNFISVAEFLAREVRTHETGGQRP</sequence>
<dbReference type="InterPro" id="IPR043128">
    <property type="entry name" value="Rev_trsase/Diguanyl_cyclase"/>
</dbReference>
<dbReference type="Gene3D" id="3.30.70.2220">
    <property type="entry name" value="CRISPR-Cas system, Cmr2 subunit, D1 domain, cysteine cluster"/>
    <property type="match status" value="1"/>
</dbReference>
<evidence type="ECO:0000256" key="1">
    <source>
        <dbReference type="ARBA" id="ARBA00022741"/>
    </source>
</evidence>
<name>A0A1M4YDQ0_9BURK</name>
<dbReference type="InterPro" id="IPR013407">
    <property type="entry name" value="CRISPR-assoc_prot_Cmr2"/>
</dbReference>
<evidence type="ECO:0000313" key="6">
    <source>
        <dbReference type="Proteomes" id="UP000184327"/>
    </source>
</evidence>
<dbReference type="GO" id="GO:0000166">
    <property type="term" value="F:nucleotide binding"/>
    <property type="evidence" value="ECO:0007669"/>
    <property type="project" value="UniProtKB-KW"/>
</dbReference>
<dbReference type="GO" id="GO:0051607">
    <property type="term" value="P:defense response to virus"/>
    <property type="evidence" value="ECO:0007669"/>
    <property type="project" value="UniProtKB-KW"/>
</dbReference>
<evidence type="ECO:0000313" key="5">
    <source>
        <dbReference type="EMBL" id="SHF03723.1"/>
    </source>
</evidence>
<organism evidence="5 6">
    <name type="scientific">Lampropedia hyalina DSM 16112</name>
    <dbReference type="NCBI Taxonomy" id="1122156"/>
    <lineage>
        <taxon>Bacteria</taxon>
        <taxon>Pseudomonadati</taxon>
        <taxon>Pseudomonadota</taxon>
        <taxon>Betaproteobacteria</taxon>
        <taxon>Burkholderiales</taxon>
        <taxon>Comamonadaceae</taxon>
        <taxon>Lampropedia</taxon>
    </lineage>
</organism>
<dbReference type="Pfam" id="PF22335">
    <property type="entry name" value="Cas10-Cmr2_palm2"/>
    <property type="match status" value="1"/>
</dbReference>
<reference evidence="5 6" key="1">
    <citation type="submission" date="2016-11" db="EMBL/GenBank/DDBJ databases">
        <authorList>
            <person name="Jaros S."/>
            <person name="Januszkiewicz K."/>
            <person name="Wedrychowicz H."/>
        </authorList>
    </citation>
    <scope>NUCLEOTIDE SEQUENCE [LARGE SCALE GENOMIC DNA]</scope>
    <source>
        <strain evidence="5 6">DSM 16112</strain>
    </source>
</reference>
<feature type="domain" description="Cas10/Cmr2 second palm" evidence="4">
    <location>
        <begin position="695"/>
        <end position="891"/>
    </location>
</feature>